<evidence type="ECO:0000313" key="3">
    <source>
        <dbReference type="Proteomes" id="UP001500957"/>
    </source>
</evidence>
<dbReference type="SUPFAM" id="SSF51430">
    <property type="entry name" value="NAD(P)-linked oxidoreductase"/>
    <property type="match status" value="1"/>
</dbReference>
<protein>
    <submittedName>
        <fullName evidence="2">Aldo/keto reductase</fullName>
    </submittedName>
</protein>
<dbReference type="InterPro" id="IPR020471">
    <property type="entry name" value="AKR"/>
</dbReference>
<dbReference type="Gene3D" id="3.20.20.100">
    <property type="entry name" value="NADP-dependent oxidoreductase domain"/>
    <property type="match status" value="1"/>
</dbReference>
<dbReference type="PRINTS" id="PR00069">
    <property type="entry name" value="ALDKETRDTASE"/>
</dbReference>
<evidence type="ECO:0000313" key="2">
    <source>
        <dbReference type="EMBL" id="GAA0622939.1"/>
    </source>
</evidence>
<dbReference type="InterPro" id="IPR036812">
    <property type="entry name" value="NAD(P)_OxRdtase_dom_sf"/>
</dbReference>
<comment type="caution">
    <text evidence="2">The sequence shown here is derived from an EMBL/GenBank/DDBJ whole genome shotgun (WGS) entry which is preliminary data.</text>
</comment>
<evidence type="ECO:0000259" key="1">
    <source>
        <dbReference type="Pfam" id="PF00248"/>
    </source>
</evidence>
<feature type="domain" description="NADP-dependent oxidoreductase" evidence="1">
    <location>
        <begin position="26"/>
        <end position="323"/>
    </location>
</feature>
<dbReference type="PANTHER" id="PTHR43364">
    <property type="entry name" value="NADH-SPECIFIC METHYLGLYOXAL REDUCTASE-RELATED"/>
    <property type="match status" value="1"/>
</dbReference>
<name>A0ABP3S0T9_9ACTN</name>
<organism evidence="2 3">
    <name type="scientific">Sporichthya brevicatena</name>
    <dbReference type="NCBI Taxonomy" id="171442"/>
    <lineage>
        <taxon>Bacteria</taxon>
        <taxon>Bacillati</taxon>
        <taxon>Actinomycetota</taxon>
        <taxon>Actinomycetes</taxon>
        <taxon>Sporichthyales</taxon>
        <taxon>Sporichthyaceae</taxon>
        <taxon>Sporichthya</taxon>
    </lineage>
</organism>
<proteinExistence type="predicted"/>
<accession>A0ABP3S0T9</accession>
<dbReference type="PANTHER" id="PTHR43364:SF18">
    <property type="entry name" value="OXIDOREDUCTASE"/>
    <property type="match status" value="1"/>
</dbReference>
<dbReference type="InterPro" id="IPR018170">
    <property type="entry name" value="Aldo/ket_reductase_CS"/>
</dbReference>
<dbReference type="Pfam" id="PF00248">
    <property type="entry name" value="Aldo_ket_red"/>
    <property type="match status" value="1"/>
</dbReference>
<dbReference type="InterPro" id="IPR050523">
    <property type="entry name" value="AKR_Detox_Biosynth"/>
</dbReference>
<dbReference type="PROSITE" id="PS00062">
    <property type="entry name" value="ALDOKETO_REDUCTASE_2"/>
    <property type="match status" value="1"/>
</dbReference>
<dbReference type="InterPro" id="IPR023210">
    <property type="entry name" value="NADP_OxRdtase_dom"/>
</dbReference>
<keyword evidence="3" id="KW-1185">Reference proteome</keyword>
<gene>
    <name evidence="2" type="ORF">GCM10009547_27430</name>
</gene>
<sequence length="336" mass="34666">MAVSLPGMGPGMEYRHLGRSGLAVSRLGLGTMTWGVDTDTDEAAQILAAFCDAGGTLVDTAAVYGDGKAEAILGELLGGTVPREDVVLATKAGISHRNGHNLLDTSRRALLDSLDASLTRLGTDHVDLWQVHVYSSATPAAEVMSALEQAVASGRARYVGVSNYGGWQLAQAATLQQNSAIGAQIVSDQVEYSLLNRNVESEVLPAAHALGVGVLAWSPLGRGVLTGKYRTGTPVDSRAASSRFGGFVEGYLNPTARAVVDAVATAASGLGCSPLEVALSWVRDHAGVTAAIVGARTRNQLQASLNAEGVTLPAEIRAALDDVSDPRRAAGAGVEQ</sequence>
<dbReference type="EMBL" id="BAAAHE010000021">
    <property type="protein sequence ID" value="GAA0622939.1"/>
    <property type="molecule type" value="Genomic_DNA"/>
</dbReference>
<reference evidence="3" key="1">
    <citation type="journal article" date="2019" name="Int. J. Syst. Evol. Microbiol.">
        <title>The Global Catalogue of Microorganisms (GCM) 10K type strain sequencing project: providing services to taxonomists for standard genome sequencing and annotation.</title>
        <authorList>
            <consortium name="The Broad Institute Genomics Platform"/>
            <consortium name="The Broad Institute Genome Sequencing Center for Infectious Disease"/>
            <person name="Wu L."/>
            <person name="Ma J."/>
        </authorList>
    </citation>
    <scope>NUCLEOTIDE SEQUENCE [LARGE SCALE GENOMIC DNA]</scope>
    <source>
        <strain evidence="3">JCM 10671</strain>
    </source>
</reference>
<dbReference type="Proteomes" id="UP001500957">
    <property type="component" value="Unassembled WGS sequence"/>
</dbReference>